<keyword evidence="7" id="KW-0863">Zinc-finger</keyword>
<dbReference type="EMBL" id="BJWL01000023">
    <property type="protein sequence ID" value="GFZ12209.1"/>
    <property type="molecule type" value="Genomic_DNA"/>
</dbReference>
<evidence type="ECO:0000313" key="7">
    <source>
        <dbReference type="EMBL" id="GFZ12209.1"/>
    </source>
</evidence>
<keyword evidence="7" id="KW-0862">Zinc</keyword>
<evidence type="ECO:0000256" key="5">
    <source>
        <dbReference type="SAM" id="Phobius"/>
    </source>
</evidence>
<gene>
    <name evidence="7" type="ORF">Acr_23g0005940</name>
</gene>
<keyword evidence="5" id="KW-1133">Transmembrane helix</keyword>
<feature type="coiled-coil region" evidence="3">
    <location>
        <begin position="375"/>
        <end position="405"/>
    </location>
</feature>
<dbReference type="PANTHER" id="PTHR31169">
    <property type="entry name" value="OS05G0300700 PROTEIN"/>
    <property type="match status" value="1"/>
</dbReference>
<comment type="caution">
    <text evidence="7">The sequence shown here is derived from an EMBL/GenBank/DDBJ whole genome shotgun (WGS) entry which is preliminary data.</text>
</comment>
<dbReference type="InterPro" id="IPR018501">
    <property type="entry name" value="DDT_dom"/>
</dbReference>
<dbReference type="GO" id="GO:0005634">
    <property type="term" value="C:nucleus"/>
    <property type="evidence" value="ECO:0007669"/>
    <property type="project" value="UniProtKB-SubCell"/>
</dbReference>
<feature type="compositionally biased region" description="Basic and acidic residues" evidence="4">
    <location>
        <begin position="78"/>
        <end position="93"/>
    </location>
</feature>
<keyword evidence="2" id="KW-0539">Nucleus</keyword>
<dbReference type="OrthoDB" id="298344at2759"/>
<keyword evidence="3" id="KW-0175">Coiled coil</keyword>
<dbReference type="GO" id="GO:0006355">
    <property type="term" value="P:regulation of DNA-templated transcription"/>
    <property type="evidence" value="ECO:0007669"/>
    <property type="project" value="InterPro"/>
</dbReference>
<keyword evidence="7" id="KW-0479">Metal-binding</keyword>
<dbReference type="InterPro" id="IPR028942">
    <property type="entry name" value="WHIM1_dom"/>
</dbReference>
<dbReference type="PROSITE" id="PS50827">
    <property type="entry name" value="DDT"/>
    <property type="match status" value="1"/>
</dbReference>
<reference evidence="7 8" key="1">
    <citation type="submission" date="2019-07" db="EMBL/GenBank/DDBJ databases">
        <title>De Novo Assembly of kiwifruit Actinidia rufa.</title>
        <authorList>
            <person name="Sugita-Konishi S."/>
            <person name="Sato K."/>
            <person name="Mori E."/>
            <person name="Abe Y."/>
            <person name="Kisaki G."/>
            <person name="Hamano K."/>
            <person name="Suezawa K."/>
            <person name="Otani M."/>
            <person name="Fukuda T."/>
            <person name="Manabe T."/>
            <person name="Gomi K."/>
            <person name="Tabuchi M."/>
            <person name="Akimitsu K."/>
            <person name="Kataoka I."/>
        </authorList>
    </citation>
    <scope>NUCLEOTIDE SEQUENCE [LARGE SCALE GENOMIC DNA]</scope>
    <source>
        <strain evidence="8">cv. Fuchu</strain>
    </source>
</reference>
<feature type="region of interest" description="Disordered" evidence="4">
    <location>
        <begin position="78"/>
        <end position="188"/>
    </location>
</feature>
<keyword evidence="5" id="KW-0472">Membrane</keyword>
<evidence type="ECO:0000313" key="8">
    <source>
        <dbReference type="Proteomes" id="UP000585474"/>
    </source>
</evidence>
<dbReference type="AlphaFoldDB" id="A0A7J0GN25"/>
<accession>A0A7J0GN25</accession>
<keyword evidence="5" id="KW-0812">Transmembrane</keyword>
<organism evidence="7 8">
    <name type="scientific">Actinidia rufa</name>
    <dbReference type="NCBI Taxonomy" id="165716"/>
    <lineage>
        <taxon>Eukaryota</taxon>
        <taxon>Viridiplantae</taxon>
        <taxon>Streptophyta</taxon>
        <taxon>Embryophyta</taxon>
        <taxon>Tracheophyta</taxon>
        <taxon>Spermatophyta</taxon>
        <taxon>Magnoliopsida</taxon>
        <taxon>eudicotyledons</taxon>
        <taxon>Gunneridae</taxon>
        <taxon>Pentapetalae</taxon>
        <taxon>asterids</taxon>
        <taxon>Ericales</taxon>
        <taxon>Actinidiaceae</taxon>
        <taxon>Actinidia</taxon>
    </lineage>
</organism>
<evidence type="ECO:0000256" key="1">
    <source>
        <dbReference type="ARBA" id="ARBA00004123"/>
    </source>
</evidence>
<evidence type="ECO:0000256" key="2">
    <source>
        <dbReference type="ARBA" id="ARBA00023242"/>
    </source>
</evidence>
<dbReference type="PANTHER" id="PTHR31169:SF8">
    <property type="entry name" value="ZINC-FINGER DOMAIN OF MONOAMINE-OXIDASE A REPRESSOR R1 PROTEIN"/>
    <property type="match status" value="1"/>
</dbReference>
<evidence type="ECO:0000259" key="6">
    <source>
        <dbReference type="PROSITE" id="PS50827"/>
    </source>
</evidence>
<name>A0A7J0GN25_9ERIC</name>
<feature type="compositionally biased region" description="Basic residues" evidence="4">
    <location>
        <begin position="162"/>
        <end position="171"/>
    </location>
</feature>
<evidence type="ECO:0000256" key="4">
    <source>
        <dbReference type="SAM" id="MobiDB-lite"/>
    </source>
</evidence>
<proteinExistence type="predicted"/>
<feature type="domain" description="DDT" evidence="6">
    <location>
        <begin position="233"/>
        <end position="298"/>
    </location>
</feature>
<feature type="transmembrane region" description="Helical" evidence="5">
    <location>
        <begin position="12"/>
        <end position="34"/>
    </location>
</feature>
<feature type="compositionally biased region" description="Basic residues" evidence="4">
    <location>
        <begin position="132"/>
        <end position="145"/>
    </location>
</feature>
<evidence type="ECO:0000256" key="3">
    <source>
        <dbReference type="SAM" id="Coils"/>
    </source>
</evidence>
<protein>
    <submittedName>
        <fullName evidence="7">Zinc-finger domain of monoamine-oxidase A repressor R1 protein</fullName>
    </submittedName>
</protein>
<keyword evidence="8" id="KW-1185">Reference proteome</keyword>
<dbReference type="SMART" id="SM00571">
    <property type="entry name" value="DDT"/>
    <property type="match status" value="1"/>
</dbReference>
<dbReference type="PROSITE" id="PS51257">
    <property type="entry name" value="PROKAR_LIPOPROTEIN"/>
    <property type="match status" value="1"/>
</dbReference>
<dbReference type="InterPro" id="IPR040221">
    <property type="entry name" value="CDCA7/CDA7L"/>
</dbReference>
<sequence length="465" mass="52592">MERKQKRWQNWVIGSVQNAGAFVIAACACVLMNLKNRFLRKKRGCCPTGRLVQAAKATGFSSVSEMLRLKNLEEFQKDSGESLKKETTSKEEESVASTGKRKKENVFEGKSYSKSKHKTNGGDEKNENPQAKRLRKNDRSKVTKKITKDAGVSPENLTNSKKVLKKNHKKPNKLEDSEAKMTNAGGAKYKKGNGFHKCQKKTAEVQQDKVSDVEILLPQGTELTNVANVDLPAEDIGHALQFLEFCEAFAKALDIKKGQPECLLREIACGQSSRRSQGSPIVQFHIKLLSVIQNYSGKRFSSLKTKGRNSWLQALSRCISESEYQSKELLLDCSSLVDDGYGELSSFKKLRLLNFLCDEALGTAELRGCIDEQNVEFVEEEKKAKEKVLAEREKEKDRKMKLRDEMVRTILMKNGAPLSASEYQDLELKMKAEAARNLVEILEAEDIMMKSMFYFLFQYPKRVND</sequence>
<dbReference type="GO" id="GO:0008270">
    <property type="term" value="F:zinc ion binding"/>
    <property type="evidence" value="ECO:0007669"/>
    <property type="project" value="UniProtKB-KW"/>
</dbReference>
<dbReference type="Proteomes" id="UP000585474">
    <property type="component" value="Unassembled WGS sequence"/>
</dbReference>
<comment type="subcellular location">
    <subcellularLocation>
        <location evidence="1">Nucleus</location>
    </subcellularLocation>
</comment>
<dbReference type="Pfam" id="PF15612">
    <property type="entry name" value="WHIM1"/>
    <property type="match status" value="1"/>
</dbReference>